<dbReference type="EMBL" id="JAWLKA010000042">
    <property type="protein sequence ID" value="MDV6286608.1"/>
    <property type="molecule type" value="Genomic_DNA"/>
</dbReference>
<organism evidence="2 3">
    <name type="scientific">Rhodococcus jostii</name>
    <dbReference type="NCBI Taxonomy" id="132919"/>
    <lineage>
        <taxon>Bacteria</taxon>
        <taxon>Bacillati</taxon>
        <taxon>Actinomycetota</taxon>
        <taxon>Actinomycetes</taxon>
        <taxon>Mycobacteriales</taxon>
        <taxon>Nocardiaceae</taxon>
        <taxon>Rhodococcus</taxon>
    </lineage>
</organism>
<dbReference type="Pfam" id="PF13385">
    <property type="entry name" value="Laminin_G_3"/>
    <property type="match status" value="1"/>
</dbReference>
<dbReference type="Pfam" id="PF20254">
    <property type="entry name" value="DMFA2_C"/>
    <property type="match status" value="1"/>
</dbReference>
<evidence type="ECO:0000313" key="2">
    <source>
        <dbReference type="EMBL" id="MDV6286608.1"/>
    </source>
</evidence>
<dbReference type="Gene3D" id="2.60.120.200">
    <property type="match status" value="1"/>
</dbReference>
<dbReference type="InterPro" id="IPR046540">
    <property type="entry name" value="DMFA2_C"/>
</dbReference>
<accession>A0ABU4CT16</accession>
<keyword evidence="3" id="KW-1185">Reference proteome</keyword>
<sequence length="750" mass="82543">MSMRIVGYSDRLSVEHGDEIAFMVSTEETAYHAEMVRLIHGDDNPAGPGFKSVHIPSSVDGEHEGLLQVLRPGSYVRVPHREGLETQGSFTIQLWMWPTTPDRGAQTLFAQRGASGDGYALSLENGYLTLRIGETELTVQSRVEARVWHFVSVVFDANTGDVQLMFEPICATRSGTTNSARKSTTGHTHSPTDILIGGQELLDSGELVVSSFYNGKIEAPRLYDRALDDTELAVLREGRDPLPQAGLIAAWDFSRDISTGSVTDSSGHEFHGHAVNMPMRAATGRNWDGKETSWRHVPDQYGAIHFHDDDLSDANWKQSIQWKVPDELPSGVYALHVTAGDAEDFIPFTVRPGLGKPTAKIVLLLPTFSYLAYANERLLDTVEGMGHVDYPRQGQDRYTVENRLLSLYDTHSDGSGVCYSSRLRPIVNMRPKCVMQWLDEGRGSPHGLNADLYLVDWLYEHGFDFDVVTDEDLHHEGARLLEPYNVVLTGTHSEYWSNEMIDAAQAYLHLGGRMMYLGGNGMYWVTQLDPETGASVEVRRRGPSTRMWEPEPGEAHLSSTGELGGIWRYRGRAPQSWLGVGFAAETSGHGRPYVRQPDSFEPDAAFVFDGIDGDELIGDLPNLVQTYGAAGYEFDRADFRLGTPAHTKILATASDFSDAAQAACEEIMTSDSQQSGSVNPLVKTDMVLLDYPDGGAVFTPGAIAWCGCLSQNGYDNNVSRVTSNVLRAFASDERDFRAAAANTVAQDVTA</sequence>
<gene>
    <name evidence="2" type="ORF">R3Q59_39710</name>
</gene>
<comment type="caution">
    <text evidence="2">The sequence shown here is derived from an EMBL/GenBank/DDBJ whole genome shotgun (WGS) entry which is preliminary data.</text>
</comment>
<feature type="domain" description="N,N-dimethylformamidase beta subunit-like C-terminal" evidence="1">
    <location>
        <begin position="280"/>
        <end position="716"/>
    </location>
</feature>
<reference evidence="2 3" key="1">
    <citation type="submission" date="2023-10" db="EMBL/GenBank/DDBJ databases">
        <title>Development of a sustainable strategy for remediation of hydrocarbon-contaminated territories based on the waste exchange concept.</title>
        <authorList>
            <person name="Krivoruchko A."/>
        </authorList>
    </citation>
    <scope>NUCLEOTIDE SEQUENCE [LARGE SCALE GENOMIC DNA]</scope>
    <source>
        <strain evidence="2 3">IEGM 60</strain>
    </source>
</reference>
<evidence type="ECO:0000313" key="3">
    <source>
        <dbReference type="Proteomes" id="UP001185737"/>
    </source>
</evidence>
<proteinExistence type="predicted"/>
<name>A0ABU4CT16_RHOJO</name>
<protein>
    <submittedName>
        <fullName evidence="2">DUF6605 domain-containing protein</fullName>
    </submittedName>
</protein>
<dbReference type="RefSeq" id="WP_317571604.1">
    <property type="nucleotide sequence ID" value="NZ_JAWLKA010000042.1"/>
</dbReference>
<evidence type="ECO:0000259" key="1">
    <source>
        <dbReference type="Pfam" id="PF20254"/>
    </source>
</evidence>
<dbReference type="SUPFAM" id="SSF49899">
    <property type="entry name" value="Concanavalin A-like lectins/glucanases"/>
    <property type="match status" value="1"/>
</dbReference>
<dbReference type="Proteomes" id="UP001185737">
    <property type="component" value="Unassembled WGS sequence"/>
</dbReference>
<dbReference type="InterPro" id="IPR013320">
    <property type="entry name" value="ConA-like_dom_sf"/>
</dbReference>